<dbReference type="Pfam" id="PF13629">
    <property type="entry name" value="T2SS-T3SS_pil_N"/>
    <property type="match status" value="1"/>
</dbReference>
<dbReference type="PROSITE" id="PS00875">
    <property type="entry name" value="T2SP_D"/>
    <property type="match status" value="1"/>
</dbReference>
<reference evidence="5" key="1">
    <citation type="submission" date="2017-10" db="EMBL/GenBank/DDBJ databases">
        <title>Chryseobacterium sp. B5 is a hydrocarbonoclastic and plant growth promoting bacterium.</title>
        <authorList>
            <person name="Thijs S."/>
            <person name="Gkorezis P."/>
            <person name="Van Hamme J."/>
        </authorList>
    </citation>
    <scope>NUCLEOTIDE SEQUENCE</scope>
    <source>
        <strain evidence="5">B5</strain>
    </source>
</reference>
<feature type="domain" description="Type II/III secretion system secretin-like" evidence="3">
    <location>
        <begin position="316"/>
        <end position="470"/>
    </location>
</feature>
<evidence type="ECO:0000256" key="1">
    <source>
        <dbReference type="RuleBase" id="RU004003"/>
    </source>
</evidence>
<dbReference type="InterPro" id="IPR004846">
    <property type="entry name" value="T2SS/T3SS_dom"/>
</dbReference>
<protein>
    <submittedName>
        <fullName evidence="5">Type II and III secretion system protein</fullName>
    </submittedName>
</protein>
<feature type="domain" description="Pilus formation protein N-terminal" evidence="4">
    <location>
        <begin position="97"/>
        <end position="163"/>
    </location>
</feature>
<organism evidence="5">
    <name type="scientific">Chryseobacterium sp. B5</name>
    <dbReference type="NCBI Taxonomy" id="2050562"/>
    <lineage>
        <taxon>Bacteria</taxon>
        <taxon>Pseudomonadati</taxon>
        <taxon>Bacteroidota</taxon>
        <taxon>Flavobacteriia</taxon>
        <taxon>Flavobacteriales</taxon>
        <taxon>Weeksellaceae</taxon>
        <taxon>Chryseobacterium group</taxon>
        <taxon>Chryseobacterium</taxon>
    </lineage>
</organism>
<dbReference type="Pfam" id="PF00263">
    <property type="entry name" value="Secretin"/>
    <property type="match status" value="1"/>
</dbReference>
<name>A0A2G7TAR3_9FLAO</name>
<dbReference type="InterPro" id="IPR004845">
    <property type="entry name" value="T2SS_GspD_CS"/>
</dbReference>
<dbReference type="InterPro" id="IPR050810">
    <property type="entry name" value="Bact_Secretion_Sys_Channel"/>
</dbReference>
<evidence type="ECO:0000256" key="2">
    <source>
        <dbReference type="SAM" id="MobiDB-lite"/>
    </source>
</evidence>
<dbReference type="PANTHER" id="PTHR30332:SF17">
    <property type="entry name" value="TYPE IV PILIATION SYSTEM PROTEIN DR_0774-RELATED"/>
    <property type="match status" value="1"/>
</dbReference>
<accession>A0A2G7TAR3</accession>
<comment type="similarity">
    <text evidence="1">Belongs to the bacterial secretin family.</text>
</comment>
<dbReference type="InterPro" id="IPR001775">
    <property type="entry name" value="GspD/PilQ"/>
</dbReference>
<dbReference type="GO" id="GO:0015627">
    <property type="term" value="C:type II protein secretion system complex"/>
    <property type="evidence" value="ECO:0007669"/>
    <property type="project" value="TreeGrafter"/>
</dbReference>
<comment type="caution">
    <text evidence="5">The sequence shown here is derived from an EMBL/GenBank/DDBJ whole genome shotgun (WGS) entry which is preliminary data.</text>
</comment>
<evidence type="ECO:0000259" key="4">
    <source>
        <dbReference type="Pfam" id="PF13629"/>
    </source>
</evidence>
<dbReference type="EMBL" id="PEKC01000024">
    <property type="protein sequence ID" value="PII36147.1"/>
    <property type="molecule type" value="Genomic_DNA"/>
</dbReference>
<feature type="region of interest" description="Disordered" evidence="2">
    <location>
        <begin position="490"/>
        <end position="513"/>
    </location>
</feature>
<sequence>MRLIPMSIRSAPTASLSARSSPTPFLHALRCGFVLVLGWSLAGPATAQIPEDATGSAQSLGMPGGFAPMLQGVPSREAAAGQPYRPIQKPDDQAQVPEIEMFVGESRVFPSPGVARIAVGNGRVLTAAALDEREVIIFANEIGTSSLFVWNADGRYQRVKIHVVRGDTSRHAREIAAFLSTIPNARASIIGDKVVVEGDHLSDVDLKKIEDLRKHYPQIINFTNQIGWEQMVLMDVKVVEFPVNELREFGLRWTAQGGASVGGIWAPARRGHQPGLVIGVQNPPITPDSGDKGPLPRGLNVLTAVNMGLAARLDLLARDGKASILAQPQLSARNGSKAEFLAGGEYPYSVATIYGPVVMFKPYGVKLRITPRVDRNGVIRAEIDSEVSNIDPSFSTPSGPGLSTRRTFTEFNVQDGETMVLAGLLSRKGGDNVDKVPFLGDLPVLGALFRSQRFQNEETELVVFVTPTVINSRSPGLLQRVEDAGARLGQRYGPQPYLTEPGPAPEHPPRLAPLPVASASASSSALVQELPAPVRPLPAPATATLPEHWPALPHTGNPLASAAAADKPLVNHWRVVHDGLALHAEPRAQSDTLLQLGQGSFVRAAPGSSAAHNPHSGWRAVAVAALTGWVRDESLQPVAHVPGMQPAPDGPHARQARQGRALTPHESGATTRHSAPGIYRVGLDGLALRVSPDINAPVLQNLPVGSLVQVLPQAPQAQFSAVRIDDRLGWAETQWLSPLTSATGSPQ</sequence>
<dbReference type="PRINTS" id="PR00811">
    <property type="entry name" value="BCTERIALGSPD"/>
</dbReference>
<evidence type="ECO:0000313" key="5">
    <source>
        <dbReference type="EMBL" id="PII36147.1"/>
    </source>
</evidence>
<dbReference type="PANTHER" id="PTHR30332">
    <property type="entry name" value="PROBABLE GENERAL SECRETION PATHWAY PROTEIN D"/>
    <property type="match status" value="1"/>
</dbReference>
<evidence type="ECO:0000259" key="3">
    <source>
        <dbReference type="Pfam" id="PF00263"/>
    </source>
</evidence>
<feature type="compositionally biased region" description="Pro residues" evidence="2">
    <location>
        <begin position="502"/>
        <end position="512"/>
    </location>
</feature>
<proteinExistence type="inferred from homology"/>
<dbReference type="InterPro" id="IPR032789">
    <property type="entry name" value="T2SS-T3SS_pil_N"/>
</dbReference>
<feature type="region of interest" description="Disordered" evidence="2">
    <location>
        <begin position="641"/>
        <end position="675"/>
    </location>
</feature>
<dbReference type="GO" id="GO:0009306">
    <property type="term" value="P:protein secretion"/>
    <property type="evidence" value="ECO:0007669"/>
    <property type="project" value="InterPro"/>
</dbReference>
<gene>
    <name evidence="5" type="ORF">CTI11_08895</name>
</gene>
<dbReference type="AlphaFoldDB" id="A0A2G7TAR3"/>